<dbReference type="PANTHER" id="PTHR43080">
    <property type="entry name" value="CBS DOMAIN-CONTAINING PROTEIN CBSX3, MITOCHONDRIAL"/>
    <property type="match status" value="1"/>
</dbReference>
<evidence type="ECO:0000256" key="1">
    <source>
        <dbReference type="ARBA" id="ARBA00023122"/>
    </source>
</evidence>
<organism evidence="4 5">
    <name type="scientific">Thermosporothrix hazakensis</name>
    <dbReference type="NCBI Taxonomy" id="644383"/>
    <lineage>
        <taxon>Bacteria</taxon>
        <taxon>Bacillati</taxon>
        <taxon>Chloroflexota</taxon>
        <taxon>Ktedonobacteria</taxon>
        <taxon>Ktedonobacterales</taxon>
        <taxon>Thermosporotrichaceae</taxon>
        <taxon>Thermosporothrix</taxon>
    </lineage>
</organism>
<dbReference type="EMBL" id="QKUF01000005">
    <property type="protein sequence ID" value="PZW31996.1"/>
    <property type="molecule type" value="Genomic_DNA"/>
</dbReference>
<dbReference type="SUPFAM" id="SSF54631">
    <property type="entry name" value="CBS-domain pair"/>
    <property type="match status" value="1"/>
</dbReference>
<dbReference type="CDD" id="cd04586">
    <property type="entry name" value="CBS_pair_BON_assoc"/>
    <property type="match status" value="1"/>
</dbReference>
<evidence type="ECO:0000256" key="2">
    <source>
        <dbReference type="PROSITE-ProRule" id="PRU00703"/>
    </source>
</evidence>
<sequence length="157" mass="17740">MRVKHVMTPKEKVITVNEDQTRQQAARLLSEHNISGLPVVNHEQIVVGIVTEFDVIAKKGRLVRDIMTRGIISVTSETDLEEVRRILISERIRRLLVIDQGRLVGIISRSDLIKEVAKHYVCPICGELMHMPDPPRECLRCGTQENATEPELVAPGF</sequence>
<accession>A0A326U8D7</accession>
<dbReference type="AlphaFoldDB" id="A0A326U8D7"/>
<dbReference type="RefSeq" id="WP_111321424.1">
    <property type="nucleotide sequence ID" value="NZ_BIFX01000001.1"/>
</dbReference>
<dbReference type="InterPro" id="IPR051257">
    <property type="entry name" value="Diverse_CBS-Domain"/>
</dbReference>
<comment type="caution">
    <text evidence="4">The sequence shown here is derived from an EMBL/GenBank/DDBJ whole genome shotgun (WGS) entry which is preliminary data.</text>
</comment>
<dbReference type="PROSITE" id="PS51371">
    <property type="entry name" value="CBS"/>
    <property type="match status" value="2"/>
</dbReference>
<proteinExistence type="predicted"/>
<feature type="domain" description="CBS" evidence="3">
    <location>
        <begin position="7"/>
        <end position="66"/>
    </location>
</feature>
<dbReference type="OrthoDB" id="9790355at2"/>
<dbReference type="Proteomes" id="UP000248806">
    <property type="component" value="Unassembled WGS sequence"/>
</dbReference>
<feature type="domain" description="CBS" evidence="3">
    <location>
        <begin position="67"/>
        <end position="124"/>
    </location>
</feature>
<reference evidence="4 5" key="1">
    <citation type="submission" date="2018-06" db="EMBL/GenBank/DDBJ databases">
        <title>Genomic Encyclopedia of Archaeal and Bacterial Type Strains, Phase II (KMG-II): from individual species to whole genera.</title>
        <authorList>
            <person name="Goeker M."/>
        </authorList>
    </citation>
    <scope>NUCLEOTIDE SEQUENCE [LARGE SCALE GENOMIC DNA]</scope>
    <source>
        <strain evidence="4 5">ATCC BAA-1881</strain>
    </source>
</reference>
<dbReference type="Pfam" id="PF00571">
    <property type="entry name" value="CBS"/>
    <property type="match status" value="2"/>
</dbReference>
<dbReference type="InterPro" id="IPR046342">
    <property type="entry name" value="CBS_dom_sf"/>
</dbReference>
<dbReference type="Gene3D" id="3.10.580.10">
    <property type="entry name" value="CBS-domain"/>
    <property type="match status" value="1"/>
</dbReference>
<evidence type="ECO:0000313" key="5">
    <source>
        <dbReference type="Proteomes" id="UP000248806"/>
    </source>
</evidence>
<evidence type="ECO:0000259" key="3">
    <source>
        <dbReference type="PROSITE" id="PS51371"/>
    </source>
</evidence>
<dbReference type="InterPro" id="IPR000644">
    <property type="entry name" value="CBS_dom"/>
</dbReference>
<name>A0A326U8D7_THEHA</name>
<protein>
    <submittedName>
        <fullName evidence="4">CBS domain protein</fullName>
    </submittedName>
</protein>
<dbReference type="PANTHER" id="PTHR43080:SF26">
    <property type="entry name" value="REGULATORY PROTEIN"/>
    <property type="match status" value="1"/>
</dbReference>
<keyword evidence="5" id="KW-1185">Reference proteome</keyword>
<keyword evidence="1 2" id="KW-0129">CBS domain</keyword>
<evidence type="ECO:0000313" key="4">
    <source>
        <dbReference type="EMBL" id="PZW31996.1"/>
    </source>
</evidence>
<gene>
    <name evidence="4" type="ORF">EI42_02022</name>
</gene>
<dbReference type="SMART" id="SM00116">
    <property type="entry name" value="CBS"/>
    <property type="match status" value="2"/>
</dbReference>